<reference evidence="7" key="1">
    <citation type="journal article" date="2021" name="Nat. Commun.">
        <title>Genomic analyses provide insights into spinach domestication and the genetic basis of agronomic traits.</title>
        <authorList>
            <person name="Cai X."/>
            <person name="Sun X."/>
            <person name="Xu C."/>
            <person name="Sun H."/>
            <person name="Wang X."/>
            <person name="Ge C."/>
            <person name="Zhang Z."/>
            <person name="Wang Q."/>
            <person name="Fei Z."/>
            <person name="Jiao C."/>
            <person name="Wang Q."/>
        </authorList>
    </citation>
    <scope>NUCLEOTIDE SEQUENCE [LARGE SCALE GENOMIC DNA]</scope>
    <source>
        <strain evidence="7">cv. Varoflay</strain>
    </source>
</reference>
<dbReference type="PANTHER" id="PTHR31500:SF9">
    <property type="entry name" value="AT-HOOK MOTIF NUCLEAR-LOCALIZED PROTEIN 9"/>
    <property type="match status" value="1"/>
</dbReference>
<keyword evidence="7" id="KW-1185">Reference proteome</keyword>
<evidence type="ECO:0000313" key="8">
    <source>
        <dbReference type="RefSeq" id="XP_021849720.2"/>
    </source>
</evidence>
<dbReference type="GO" id="GO:0003680">
    <property type="term" value="F:minor groove of adenine-thymine-rich DNA binding"/>
    <property type="evidence" value="ECO:0007669"/>
    <property type="project" value="UniProtKB-UniRule"/>
</dbReference>
<keyword evidence="2 4" id="KW-0238">DNA-binding</keyword>
<comment type="function">
    <text evidence="4">Transcription factor that specifically binds AT-rich DNA sequences related to the nuclear matrix attachment regions (MARs).</text>
</comment>
<evidence type="ECO:0000256" key="3">
    <source>
        <dbReference type="ARBA" id="ARBA00023163"/>
    </source>
</evidence>
<dbReference type="GO" id="GO:0005634">
    <property type="term" value="C:nucleus"/>
    <property type="evidence" value="ECO:0007669"/>
    <property type="project" value="UniProtKB-SubCell"/>
</dbReference>
<dbReference type="PANTHER" id="PTHR31500">
    <property type="entry name" value="AT-HOOK MOTIF NUCLEAR-LOCALIZED PROTEIN 9"/>
    <property type="match status" value="1"/>
</dbReference>
<dbReference type="Pfam" id="PF03479">
    <property type="entry name" value="PCC"/>
    <property type="match status" value="1"/>
</dbReference>
<dbReference type="SUPFAM" id="SSF117856">
    <property type="entry name" value="AF0104/ALDC/Ptd012-like"/>
    <property type="match status" value="1"/>
</dbReference>
<dbReference type="PROSITE" id="PS51742">
    <property type="entry name" value="PPC"/>
    <property type="match status" value="1"/>
</dbReference>
<accession>A0A9R0JX38</accession>
<protein>
    <recommendedName>
        <fullName evidence="4">AT-hook motif nuclear-localized protein</fullName>
    </recommendedName>
</protein>
<organism evidence="7 8">
    <name type="scientific">Spinacia oleracea</name>
    <name type="common">Spinach</name>
    <dbReference type="NCBI Taxonomy" id="3562"/>
    <lineage>
        <taxon>Eukaryota</taxon>
        <taxon>Viridiplantae</taxon>
        <taxon>Streptophyta</taxon>
        <taxon>Embryophyta</taxon>
        <taxon>Tracheophyta</taxon>
        <taxon>Spermatophyta</taxon>
        <taxon>Magnoliopsida</taxon>
        <taxon>eudicotyledons</taxon>
        <taxon>Gunneridae</taxon>
        <taxon>Pentapetalae</taxon>
        <taxon>Caryophyllales</taxon>
        <taxon>Chenopodiaceae</taxon>
        <taxon>Chenopodioideae</taxon>
        <taxon>Anserineae</taxon>
        <taxon>Spinacia</taxon>
    </lineage>
</organism>
<dbReference type="CDD" id="cd11378">
    <property type="entry name" value="DUF296"/>
    <property type="match status" value="1"/>
</dbReference>
<comment type="subcellular location">
    <subcellularLocation>
        <location evidence="4">Nucleus</location>
    </subcellularLocation>
</comment>
<sequence length="329" mass="34056">MEREPMPMSGPGSFYMQRGLAELHGVHSLPNSGMTFQSNVGGSSSGTGMRVEPTSSFLSDSISRGVGASPSMQASATPMRRKRGRPRKYGLDGKMSSNFSSVSATLQVMNTSAEKRGRGRPPGSGRKQPLTPFGKFVTGSAGVGFTPHVITVATGEDIASKLLGFAQQGPRAVCILSANGAVSTVTLRQPSTSGGTITYEGRFDILCMSGSFLVIGNDGSHDRSGGLSISLASPDGRVVGGAVGGMLIAACPVQVIVGSFIWITPKVKEGNEGGGDSEHYSVDNTMMAPPSGGQSQNLSPPTSTLGGWSSSPQTLDLRNSHIDIDLMRG</sequence>
<evidence type="ECO:0000313" key="7">
    <source>
        <dbReference type="Proteomes" id="UP000813463"/>
    </source>
</evidence>
<feature type="region of interest" description="Disordered" evidence="5">
    <location>
        <begin position="271"/>
        <end position="314"/>
    </location>
</feature>
<evidence type="ECO:0000256" key="1">
    <source>
        <dbReference type="ARBA" id="ARBA00023015"/>
    </source>
</evidence>
<dbReference type="InterPro" id="IPR039605">
    <property type="entry name" value="AHL"/>
</dbReference>
<evidence type="ECO:0000256" key="5">
    <source>
        <dbReference type="SAM" id="MobiDB-lite"/>
    </source>
</evidence>
<dbReference type="Gene3D" id="3.30.1330.80">
    <property type="entry name" value="Hypothetical protein, similar to alpha- acetolactate decarboxylase, domain 2"/>
    <property type="match status" value="1"/>
</dbReference>
<dbReference type="KEGG" id="soe:110789366"/>
<evidence type="ECO:0000259" key="6">
    <source>
        <dbReference type="PROSITE" id="PS51742"/>
    </source>
</evidence>
<keyword evidence="3 4" id="KW-0804">Transcription</keyword>
<dbReference type="InterPro" id="IPR005175">
    <property type="entry name" value="PPC_dom"/>
</dbReference>
<feature type="region of interest" description="Disordered" evidence="5">
    <location>
        <begin position="59"/>
        <end position="96"/>
    </location>
</feature>
<feature type="compositionally biased region" description="Basic and acidic residues" evidence="5">
    <location>
        <begin position="271"/>
        <end position="281"/>
    </location>
</feature>
<feature type="compositionally biased region" description="Basic residues" evidence="5">
    <location>
        <begin position="79"/>
        <end position="88"/>
    </location>
</feature>
<reference evidence="8 9" key="2">
    <citation type="submission" date="2025-05" db="UniProtKB">
        <authorList>
            <consortium name="RefSeq"/>
        </authorList>
    </citation>
    <scope>IDENTIFICATION</scope>
    <source>
        <tissue evidence="8 9">Leaf</tissue>
    </source>
</reference>
<gene>
    <name evidence="8 9" type="primary">LOC110789366</name>
</gene>
<dbReference type="AlphaFoldDB" id="A0A9R0JX38"/>
<feature type="compositionally biased region" description="Polar residues" evidence="5">
    <location>
        <begin position="292"/>
        <end position="314"/>
    </location>
</feature>
<name>A0A9R0JX38_SPIOL</name>
<comment type="domain">
    <text evidence="4">The PPC domain mediates interactions between AHL proteins.</text>
</comment>
<dbReference type="RefSeq" id="XP_056693559.1">
    <property type="nucleotide sequence ID" value="XM_056837581.1"/>
</dbReference>
<feature type="domain" description="PPC" evidence="6">
    <location>
        <begin position="141"/>
        <end position="281"/>
    </location>
</feature>
<dbReference type="Proteomes" id="UP000813463">
    <property type="component" value="Chromosome 2"/>
</dbReference>
<dbReference type="RefSeq" id="XP_021849720.2">
    <property type="nucleotide sequence ID" value="XM_021994028.2"/>
</dbReference>
<evidence type="ECO:0000313" key="9">
    <source>
        <dbReference type="RefSeq" id="XP_056693559.1"/>
    </source>
</evidence>
<evidence type="ECO:0000256" key="4">
    <source>
        <dbReference type="RuleBase" id="RU367031"/>
    </source>
</evidence>
<evidence type="ECO:0000256" key="2">
    <source>
        <dbReference type="ARBA" id="ARBA00023125"/>
    </source>
</evidence>
<keyword evidence="4" id="KW-0539">Nucleus</keyword>
<keyword evidence="1 4" id="KW-0805">Transcription regulation</keyword>
<dbReference type="GeneID" id="110789366"/>
<proteinExistence type="predicted"/>
<feature type="region of interest" description="Disordered" evidence="5">
    <location>
        <begin position="112"/>
        <end position="133"/>
    </location>
</feature>